<dbReference type="Proteomes" id="UP000483820">
    <property type="component" value="Chromosome III"/>
</dbReference>
<comment type="caution">
    <text evidence="1">The sequence shown here is derived from an EMBL/GenBank/DDBJ whole genome shotgun (WGS) entry which is preliminary data.</text>
</comment>
<protein>
    <submittedName>
        <fullName evidence="1">Uncharacterized protein</fullName>
    </submittedName>
</protein>
<organism evidence="1 2">
    <name type="scientific">Caenorhabditis remanei</name>
    <name type="common">Caenorhabditis vulgaris</name>
    <dbReference type="NCBI Taxonomy" id="31234"/>
    <lineage>
        <taxon>Eukaryota</taxon>
        <taxon>Metazoa</taxon>
        <taxon>Ecdysozoa</taxon>
        <taxon>Nematoda</taxon>
        <taxon>Chromadorea</taxon>
        <taxon>Rhabditida</taxon>
        <taxon>Rhabditina</taxon>
        <taxon>Rhabditomorpha</taxon>
        <taxon>Rhabditoidea</taxon>
        <taxon>Rhabditidae</taxon>
        <taxon>Peloderinae</taxon>
        <taxon>Caenorhabditis</taxon>
    </lineage>
</organism>
<proteinExistence type="predicted"/>
<evidence type="ECO:0000313" key="1">
    <source>
        <dbReference type="EMBL" id="KAF1763491.1"/>
    </source>
</evidence>
<dbReference type="CTD" id="78775282"/>
<accession>A0A6A5H9I7</accession>
<dbReference type="GeneID" id="78775282"/>
<sequence length="182" mass="21722">MPDLVNRHIFKRDWKDFQHATGGAKDWNTVERNVSRYLQEMILSSNYLFFTDELVTREDGVLLYFRRLGDKLHHRVALAQDKAEEHVYNISTAYKLRIEEQEFYEIWKDFLTQNEVFYQSGMNGIFTRTSDNPHLANIHHRPDPEPLETHFAHFVPVQPIPCILVPVQPIQYFPYRPPVHVW</sequence>
<name>A0A6A5H9I7_CAERE</name>
<reference evidence="1 2" key="1">
    <citation type="submission" date="2019-12" db="EMBL/GenBank/DDBJ databases">
        <title>Chromosome-level assembly of the Caenorhabditis remanei genome.</title>
        <authorList>
            <person name="Teterina A.A."/>
            <person name="Willis J.H."/>
            <person name="Phillips P.C."/>
        </authorList>
    </citation>
    <scope>NUCLEOTIDE SEQUENCE [LARGE SCALE GENOMIC DNA]</scope>
    <source>
        <strain evidence="1 2">PX506</strain>
        <tissue evidence="1">Whole organism</tissue>
    </source>
</reference>
<dbReference type="AlphaFoldDB" id="A0A6A5H9I7"/>
<evidence type="ECO:0000313" key="2">
    <source>
        <dbReference type="Proteomes" id="UP000483820"/>
    </source>
</evidence>
<gene>
    <name evidence="1" type="ORF">GCK72_011757</name>
</gene>
<dbReference type="KEGG" id="crq:GCK72_011757"/>
<dbReference type="EMBL" id="WUAV01000003">
    <property type="protein sequence ID" value="KAF1763491.1"/>
    <property type="molecule type" value="Genomic_DNA"/>
</dbReference>
<dbReference type="RefSeq" id="XP_053588235.1">
    <property type="nucleotide sequence ID" value="XM_053728658.1"/>
</dbReference>